<dbReference type="FunFam" id="3.40.50.2000:FF:000060">
    <property type="entry name" value="Glycosyltransferase"/>
    <property type="match status" value="1"/>
</dbReference>
<dbReference type="Gene3D" id="3.40.50.2000">
    <property type="entry name" value="Glycogen Phosphorylase B"/>
    <property type="match status" value="2"/>
</dbReference>
<proteinExistence type="inferred from homology"/>
<keyword evidence="4" id="KW-1185">Reference proteome</keyword>
<dbReference type="SUPFAM" id="SSF53756">
    <property type="entry name" value="UDP-Glycosyltransferase/glycogen phosphorylase"/>
    <property type="match status" value="1"/>
</dbReference>
<dbReference type="Pfam" id="PF00201">
    <property type="entry name" value="UDPGT"/>
    <property type="match status" value="1"/>
</dbReference>
<organism evidence="3 4">
    <name type="scientific">Hevea brasiliensis</name>
    <name type="common">Para rubber tree</name>
    <name type="synonym">Siphonia brasiliensis</name>
    <dbReference type="NCBI Taxonomy" id="3981"/>
    <lineage>
        <taxon>Eukaryota</taxon>
        <taxon>Viridiplantae</taxon>
        <taxon>Streptophyta</taxon>
        <taxon>Embryophyta</taxon>
        <taxon>Tracheophyta</taxon>
        <taxon>Spermatophyta</taxon>
        <taxon>Magnoliopsida</taxon>
        <taxon>eudicotyledons</taxon>
        <taxon>Gunneridae</taxon>
        <taxon>Pentapetalae</taxon>
        <taxon>rosids</taxon>
        <taxon>fabids</taxon>
        <taxon>Malpighiales</taxon>
        <taxon>Euphorbiaceae</taxon>
        <taxon>Crotonoideae</taxon>
        <taxon>Micrandreae</taxon>
        <taxon>Hevea</taxon>
    </lineage>
</organism>
<evidence type="ECO:0000313" key="3">
    <source>
        <dbReference type="EMBL" id="KAF2294232.1"/>
    </source>
</evidence>
<evidence type="ECO:0000256" key="2">
    <source>
        <dbReference type="ARBA" id="ARBA00022679"/>
    </source>
</evidence>
<dbReference type="CDD" id="cd03784">
    <property type="entry name" value="GT1_Gtf-like"/>
    <property type="match status" value="1"/>
</dbReference>
<evidence type="ECO:0000313" key="4">
    <source>
        <dbReference type="Proteomes" id="UP000467840"/>
    </source>
</evidence>
<comment type="similarity">
    <text evidence="1">Belongs to the UDP-glycosyltransferase family.</text>
</comment>
<gene>
    <name evidence="3" type="ORF">GH714_008435</name>
</gene>
<protein>
    <recommendedName>
        <fullName evidence="5">Glycosyltransferase</fullName>
    </recommendedName>
</protein>
<dbReference type="Proteomes" id="UP000467840">
    <property type="component" value="Chromosome 7"/>
</dbReference>
<evidence type="ECO:0000256" key="1">
    <source>
        <dbReference type="ARBA" id="ARBA00009995"/>
    </source>
</evidence>
<dbReference type="PANTHER" id="PTHR11926:SF1560">
    <property type="entry name" value="UDP-GLYCOSYLTRANSFERASE 74E1-RELATED"/>
    <property type="match status" value="1"/>
</dbReference>
<evidence type="ECO:0008006" key="5">
    <source>
        <dbReference type="Google" id="ProtNLM"/>
    </source>
</evidence>
<comment type="caution">
    <text evidence="3">The sequence shown here is derived from an EMBL/GenBank/DDBJ whole genome shotgun (WGS) entry which is preliminary data.</text>
</comment>
<dbReference type="GO" id="GO:0080044">
    <property type="term" value="F:quercetin 7-O-glucosyltransferase activity"/>
    <property type="evidence" value="ECO:0007669"/>
    <property type="project" value="TreeGrafter"/>
</dbReference>
<sequence length="474" mass="51510">MLSCRQPTKWVPKHHVAAMAFPFGSHPLALLNLVKKLAMAAPDTQFSFLSTEDSNNFLFSASKATDLPNNIKPCNVSDGVPMNHVFSGRPTERVDLFVKAAPDNFRKGLELAATEIGQISCLITDAFLVFSGAIAEDLSVPWIPVWLPLAYSLSAHIYSDKIHQYCAIGGNGGDTESSSKRKILETIPGLAKISIEDLPLEALNDKQSLFSSMLNRIGNVLPQANALVMSFYDELCPKSLLDDLKSRCPGLLNVGFVSITIPPPPLPLSNTDAAGCLSWLDSQKTMSVAYISCGTVANFPHNEIKELAEALQENRIPFLWSLRENLRGILPDGFIERTSLHGKVVPWAPQAQVLAHKSIGVHVTHCGANSVCESIANGIPMICRPVVFADNVTNAKIIEDIWKVGVRVDGGVFTKNGVTKSLELIMVHEQGRKIRSKAHALQELLLQAAAPNGHAAQDFKTLVEILSSNQALNN</sequence>
<dbReference type="GO" id="GO:0080043">
    <property type="term" value="F:quercetin 3-O-glucosyltransferase activity"/>
    <property type="evidence" value="ECO:0007669"/>
    <property type="project" value="TreeGrafter"/>
</dbReference>
<dbReference type="EMBL" id="JAAGAX010000013">
    <property type="protein sequence ID" value="KAF2294232.1"/>
    <property type="molecule type" value="Genomic_DNA"/>
</dbReference>
<name>A0A6A6KYV1_HEVBR</name>
<dbReference type="InterPro" id="IPR002213">
    <property type="entry name" value="UDP_glucos_trans"/>
</dbReference>
<dbReference type="AlphaFoldDB" id="A0A6A6KYV1"/>
<reference evidence="3 4" key="1">
    <citation type="journal article" date="2020" name="Mol. Plant">
        <title>The Chromosome-Based Rubber Tree Genome Provides New Insights into Spurge Genome Evolution and Rubber Biosynthesis.</title>
        <authorList>
            <person name="Liu J."/>
            <person name="Shi C."/>
            <person name="Shi C.C."/>
            <person name="Li W."/>
            <person name="Zhang Q.J."/>
            <person name="Zhang Y."/>
            <person name="Li K."/>
            <person name="Lu H.F."/>
            <person name="Shi C."/>
            <person name="Zhu S.T."/>
            <person name="Xiao Z.Y."/>
            <person name="Nan H."/>
            <person name="Yue Y."/>
            <person name="Zhu X.G."/>
            <person name="Wu Y."/>
            <person name="Hong X.N."/>
            <person name="Fan G.Y."/>
            <person name="Tong Y."/>
            <person name="Zhang D."/>
            <person name="Mao C.L."/>
            <person name="Liu Y.L."/>
            <person name="Hao S.J."/>
            <person name="Liu W.Q."/>
            <person name="Lv M.Q."/>
            <person name="Zhang H.B."/>
            <person name="Liu Y."/>
            <person name="Hu-Tang G.R."/>
            <person name="Wang J.P."/>
            <person name="Wang J.H."/>
            <person name="Sun Y.H."/>
            <person name="Ni S.B."/>
            <person name="Chen W.B."/>
            <person name="Zhang X.C."/>
            <person name="Jiao Y.N."/>
            <person name="Eichler E.E."/>
            <person name="Li G.H."/>
            <person name="Liu X."/>
            <person name="Gao L.Z."/>
        </authorList>
    </citation>
    <scope>NUCLEOTIDE SEQUENCE [LARGE SCALE GENOMIC DNA]</scope>
    <source>
        <strain evidence="4">cv. GT1</strain>
        <tissue evidence="3">Leaf</tissue>
    </source>
</reference>
<dbReference type="PANTHER" id="PTHR11926">
    <property type="entry name" value="GLUCOSYL/GLUCURONOSYL TRANSFERASES"/>
    <property type="match status" value="1"/>
</dbReference>
<accession>A0A6A6KYV1</accession>
<keyword evidence="2" id="KW-0808">Transferase</keyword>